<feature type="repeat" description="WD" evidence="3">
    <location>
        <begin position="600"/>
        <end position="643"/>
    </location>
</feature>
<reference evidence="7" key="1">
    <citation type="submission" date="2016-02" db="EMBL/GenBank/DDBJ databases">
        <title>Comparative genomics of biotechnologically important yeasts.</title>
        <authorList>
            <consortium name="DOE Joint Genome Institute"/>
            <person name="Riley R."/>
            <person name="Haridas S."/>
            <person name="Wolfe K.H."/>
            <person name="Lopes M.R."/>
            <person name="Hittinger C.T."/>
            <person name="Goker M."/>
            <person name="Salamov A."/>
            <person name="Wisecaver J."/>
            <person name="Long T.M."/>
            <person name="Aerts A.L."/>
            <person name="Barry K."/>
            <person name="Choi C."/>
            <person name="Clum A."/>
            <person name="Coughlan A.Y."/>
            <person name="Deshpande S."/>
            <person name="Douglass A.P."/>
            <person name="Hanson S.J."/>
            <person name="Klenk H.-P."/>
            <person name="Labutti K."/>
            <person name="Lapidus A."/>
            <person name="Lindquist E."/>
            <person name="Lipzen A."/>
            <person name="Meier-Kolthoff J.P."/>
            <person name="Ohm R.A."/>
            <person name="Otillar R.P."/>
            <person name="Pangilinan J."/>
            <person name="Peng Y."/>
            <person name="Rokas A."/>
            <person name="Rosa C.A."/>
            <person name="Scheuner C."/>
            <person name="Sibirny A.A."/>
            <person name="Slot J.C."/>
            <person name="Stielow J.B."/>
            <person name="Sun H."/>
            <person name="Kurtzman C.P."/>
            <person name="Blackwell M."/>
            <person name="Jeffries T.W."/>
            <person name="Grigoriev I.V."/>
        </authorList>
    </citation>
    <scope>NUCLEOTIDE SEQUENCE [LARGE SCALE GENOMIC DNA]</scope>
    <source>
        <strain evidence="7">NRRL Y-17796</strain>
    </source>
</reference>
<dbReference type="SMART" id="SM00320">
    <property type="entry name" value="WD40"/>
    <property type="match status" value="8"/>
</dbReference>
<dbReference type="SUPFAM" id="SSF81383">
    <property type="entry name" value="F-box domain"/>
    <property type="match status" value="1"/>
</dbReference>
<protein>
    <recommendedName>
        <fullName evidence="5">F-box domain-containing protein</fullName>
    </recommendedName>
</protein>
<feature type="repeat" description="WD" evidence="3">
    <location>
        <begin position="558"/>
        <end position="599"/>
    </location>
</feature>
<dbReference type="GO" id="GO:0005634">
    <property type="term" value="C:nucleus"/>
    <property type="evidence" value="ECO:0007669"/>
    <property type="project" value="TreeGrafter"/>
</dbReference>
<dbReference type="GO" id="GO:0043161">
    <property type="term" value="P:proteasome-mediated ubiquitin-dependent protein catabolic process"/>
    <property type="evidence" value="ECO:0007669"/>
    <property type="project" value="TreeGrafter"/>
</dbReference>
<dbReference type="PROSITE" id="PS00678">
    <property type="entry name" value="WD_REPEATS_1"/>
    <property type="match status" value="2"/>
</dbReference>
<accession>A0A1E4TEG7</accession>
<feature type="compositionally biased region" description="Polar residues" evidence="4">
    <location>
        <begin position="157"/>
        <end position="169"/>
    </location>
</feature>
<evidence type="ECO:0000256" key="1">
    <source>
        <dbReference type="ARBA" id="ARBA00022574"/>
    </source>
</evidence>
<dbReference type="EMBL" id="KV453842">
    <property type="protein sequence ID" value="ODV90150.1"/>
    <property type="molecule type" value="Genomic_DNA"/>
</dbReference>
<dbReference type="Gene3D" id="2.130.10.10">
    <property type="entry name" value="YVTN repeat-like/Quinoprotein amine dehydrogenase"/>
    <property type="match status" value="1"/>
</dbReference>
<gene>
    <name evidence="6" type="ORF">CANCADRAFT_31196</name>
</gene>
<feature type="region of interest" description="Disordered" evidence="4">
    <location>
        <begin position="134"/>
        <end position="172"/>
    </location>
</feature>
<dbReference type="InterPro" id="IPR020472">
    <property type="entry name" value="WD40_PAC1"/>
</dbReference>
<evidence type="ECO:0000313" key="6">
    <source>
        <dbReference type="EMBL" id="ODV90150.1"/>
    </source>
</evidence>
<keyword evidence="2" id="KW-0677">Repeat</keyword>
<dbReference type="SMART" id="SM00256">
    <property type="entry name" value="FBOX"/>
    <property type="match status" value="1"/>
</dbReference>
<dbReference type="CDD" id="cd22113">
    <property type="entry name" value="F-box_FBXO48"/>
    <property type="match status" value="1"/>
</dbReference>
<dbReference type="OrthoDB" id="190105at2759"/>
<dbReference type="GO" id="GO:0010992">
    <property type="term" value="P:ubiquitin recycling"/>
    <property type="evidence" value="ECO:0007669"/>
    <property type="project" value="TreeGrafter"/>
</dbReference>
<feature type="region of interest" description="Disordered" evidence="4">
    <location>
        <begin position="90"/>
        <end position="109"/>
    </location>
</feature>
<evidence type="ECO:0000256" key="2">
    <source>
        <dbReference type="ARBA" id="ARBA00022737"/>
    </source>
</evidence>
<proteinExistence type="predicted"/>
<dbReference type="PROSITE" id="PS50294">
    <property type="entry name" value="WD_REPEATS_REGION"/>
    <property type="match status" value="3"/>
</dbReference>
<sequence length="722" mass="79899">MANTLPSQISPDRNSPGHVSDRLASLATNPVQMSVTALSSADLRSIPPSHITQAVDELARPLTNLDSDAYPLSDLPVPFIFSADGIAASSGIPTKRKRSPDDQRKPRTVPRLMNTSDTFRYISEPSADDPILLSPTSPALNDHENPVSLPSPMMSPTVHSPSTFTTATQDPSLPDSLSLSNENIPLDLIHIFDSAPESLKGAVVYNLLRRCSRKTLSSIASLIVPSLRRDFIGCLPPELSLRILSLLDVKSLCRLATVSKPWYDLISNSDYLWRTLLAREMFHYLPQEIDLLSHTEKENPYKALFREKYILQRNWRDPNFRPYRITSAPIDDVIVTCLHFNSDKIIVAAGDSNIMIYDCKTGKLLQELIGHTGGVWSLQCRGNTLVSGSTDRTLRVWDLTTYRCTHVLEGHVSTVRCLNIVEPAPTGEVDPATGKPKMFPPRPLLVTGSRDTTLRVWKLPLPGECEVHPNKMYREYTGTVKLNPPTMEEISAKVTSVGDPVESDSRYDGPNPFLISVLRGHDASVRSIATHGDVLASASYDNDVRIWSLSTAKCTQRLVGHTNKVYSVLLDVENKRCMSGSLDSTIRVWSLETGECLHVLVGHTSLVGILGYNALSSSPTLVSGCADTTLRTWNLETGKTKHVFEGHSGSITCFHHDDHQIVSGAVGSVKVWDVNTGEFIRDITTGLHGVWQVRFNSKLCVAAVQRDRSMFIEIFDFSRRQE</sequence>
<dbReference type="GO" id="GO:0043130">
    <property type="term" value="F:ubiquitin binding"/>
    <property type="evidence" value="ECO:0007669"/>
    <property type="project" value="TreeGrafter"/>
</dbReference>
<dbReference type="InterPro" id="IPR019775">
    <property type="entry name" value="WD40_repeat_CS"/>
</dbReference>
<evidence type="ECO:0000256" key="3">
    <source>
        <dbReference type="PROSITE-ProRule" id="PRU00221"/>
    </source>
</evidence>
<organism evidence="6 7">
    <name type="scientific">Tortispora caseinolytica NRRL Y-17796</name>
    <dbReference type="NCBI Taxonomy" id="767744"/>
    <lineage>
        <taxon>Eukaryota</taxon>
        <taxon>Fungi</taxon>
        <taxon>Dikarya</taxon>
        <taxon>Ascomycota</taxon>
        <taxon>Saccharomycotina</taxon>
        <taxon>Trigonopsidomycetes</taxon>
        <taxon>Trigonopsidales</taxon>
        <taxon>Trigonopsidaceae</taxon>
        <taxon>Tortispora</taxon>
    </lineage>
</organism>
<dbReference type="CDD" id="cd00200">
    <property type="entry name" value="WD40"/>
    <property type="match status" value="1"/>
</dbReference>
<dbReference type="GO" id="GO:0005737">
    <property type="term" value="C:cytoplasm"/>
    <property type="evidence" value="ECO:0007669"/>
    <property type="project" value="TreeGrafter"/>
</dbReference>
<evidence type="ECO:0000259" key="5">
    <source>
        <dbReference type="PROSITE" id="PS50181"/>
    </source>
</evidence>
<dbReference type="Gene3D" id="1.20.1280.50">
    <property type="match status" value="1"/>
</dbReference>
<name>A0A1E4TEG7_9ASCO</name>
<evidence type="ECO:0000256" key="4">
    <source>
        <dbReference type="SAM" id="MobiDB-lite"/>
    </source>
</evidence>
<feature type="repeat" description="WD" evidence="3">
    <location>
        <begin position="444"/>
        <end position="459"/>
    </location>
</feature>
<dbReference type="InterPro" id="IPR001810">
    <property type="entry name" value="F-box_dom"/>
</dbReference>
<keyword evidence="1 3" id="KW-0853">WD repeat</keyword>
<dbReference type="PANTHER" id="PTHR19849:SF1">
    <property type="entry name" value="F-BOX_WD REPEAT-CONTAINING PROTEIN 7"/>
    <property type="match status" value="1"/>
</dbReference>
<dbReference type="Pfam" id="PF12937">
    <property type="entry name" value="F-box-like"/>
    <property type="match status" value="1"/>
</dbReference>
<feature type="repeat" description="WD" evidence="3">
    <location>
        <begin position="368"/>
        <end position="407"/>
    </location>
</feature>
<dbReference type="InterPro" id="IPR036322">
    <property type="entry name" value="WD40_repeat_dom_sf"/>
</dbReference>
<dbReference type="PANTHER" id="PTHR19849">
    <property type="entry name" value="PHOSPHOLIPASE A-2-ACTIVATING PROTEIN"/>
    <property type="match status" value="1"/>
</dbReference>
<dbReference type="AlphaFoldDB" id="A0A1E4TEG7"/>
<dbReference type="InterPro" id="IPR036047">
    <property type="entry name" value="F-box-like_dom_sf"/>
</dbReference>
<keyword evidence="7" id="KW-1185">Reference proteome</keyword>
<dbReference type="InterPro" id="IPR001680">
    <property type="entry name" value="WD40_rpt"/>
</dbReference>
<feature type="repeat" description="WD" evidence="3">
    <location>
        <begin position="518"/>
        <end position="557"/>
    </location>
</feature>
<dbReference type="PROSITE" id="PS50181">
    <property type="entry name" value="FBOX"/>
    <property type="match status" value="1"/>
</dbReference>
<feature type="domain" description="F-box" evidence="5">
    <location>
        <begin position="229"/>
        <end position="276"/>
    </location>
</feature>
<dbReference type="Proteomes" id="UP000095023">
    <property type="component" value="Unassembled WGS sequence"/>
</dbReference>
<evidence type="ECO:0000313" key="7">
    <source>
        <dbReference type="Proteomes" id="UP000095023"/>
    </source>
</evidence>
<dbReference type="Pfam" id="PF00400">
    <property type="entry name" value="WD40"/>
    <property type="match status" value="6"/>
</dbReference>
<dbReference type="PRINTS" id="PR00320">
    <property type="entry name" value="GPROTEINBRPT"/>
</dbReference>
<dbReference type="PROSITE" id="PS50082">
    <property type="entry name" value="WD_REPEATS_2"/>
    <property type="match status" value="5"/>
</dbReference>
<dbReference type="InterPro" id="IPR015943">
    <property type="entry name" value="WD40/YVTN_repeat-like_dom_sf"/>
</dbReference>
<dbReference type="SUPFAM" id="SSF50978">
    <property type="entry name" value="WD40 repeat-like"/>
    <property type="match status" value="1"/>
</dbReference>